<feature type="transmembrane region" description="Helical" evidence="6">
    <location>
        <begin position="12"/>
        <end position="33"/>
    </location>
</feature>
<feature type="transmembrane region" description="Helical" evidence="6">
    <location>
        <begin position="67"/>
        <end position="87"/>
    </location>
</feature>
<dbReference type="Proteomes" id="UP001260872">
    <property type="component" value="Unassembled WGS sequence"/>
</dbReference>
<evidence type="ECO:0000256" key="3">
    <source>
        <dbReference type="ARBA" id="ARBA00022989"/>
    </source>
</evidence>
<feature type="transmembrane region" description="Helical" evidence="6">
    <location>
        <begin position="181"/>
        <end position="204"/>
    </location>
</feature>
<feature type="transmembrane region" description="Helical" evidence="6">
    <location>
        <begin position="216"/>
        <end position="234"/>
    </location>
</feature>
<dbReference type="PANTHER" id="PTHR40761:SF1">
    <property type="entry name" value="CONSERVED INTEGRAL MEMBRANE ALANINE VALINE AND LEUCINE RICH PROTEIN-RELATED"/>
    <property type="match status" value="1"/>
</dbReference>
<feature type="transmembrane region" description="Helical" evidence="6">
    <location>
        <begin position="122"/>
        <end position="142"/>
    </location>
</feature>
<comment type="caution">
    <text evidence="7">The sequence shown here is derived from an EMBL/GenBank/DDBJ whole genome shotgun (WGS) entry which is preliminary data.</text>
</comment>
<evidence type="ECO:0000256" key="2">
    <source>
        <dbReference type="ARBA" id="ARBA00022692"/>
    </source>
</evidence>
<feature type="transmembrane region" description="Helical" evidence="6">
    <location>
        <begin position="272"/>
        <end position="292"/>
    </location>
</feature>
<evidence type="ECO:0000256" key="6">
    <source>
        <dbReference type="SAM" id="Phobius"/>
    </source>
</evidence>
<evidence type="ECO:0000256" key="5">
    <source>
        <dbReference type="SAM" id="MobiDB-lite"/>
    </source>
</evidence>
<evidence type="ECO:0000313" key="8">
    <source>
        <dbReference type="Proteomes" id="UP001260872"/>
    </source>
</evidence>
<dbReference type="Pfam" id="PF05653">
    <property type="entry name" value="Mg_trans_NIPA"/>
    <property type="match status" value="1"/>
</dbReference>
<name>A0ABU1FTJ0_9MICC</name>
<sequence>MSLFPGQESLQSLPLLGGLAVAIGGAVLMSLGAHYQHKGVGSLAVPGDDDGRSLTALSIRHLLGSRVWLFGTVLLCCAVLAQILALALAPLAVVQPLGVLALVVSTLLHARTHGVRTSRAAVYAMSLCVTGVVVFVMVAVAFTSNRPVTGQHSLTLSVMLGAVLAAALLVSLVLRRIRRVGVLYFVAAAGVIYGLVVTLAKSMISTFQTGSVDVSIVVHGLVLVAGTVVGGYFVQAAHAVGRPHIVVAGLTVIDPAVAVAVGLYLLGEGSELPAWGSAVFVVAGACAVYGVVELSRHQQGPPTEEAREKCPQRDEVPCPAR</sequence>
<dbReference type="RefSeq" id="WP_310537363.1">
    <property type="nucleotide sequence ID" value="NZ_BAAAOC010000021.1"/>
</dbReference>
<keyword evidence="3 6" id="KW-1133">Transmembrane helix</keyword>
<keyword evidence="2 6" id="KW-0812">Transmembrane</keyword>
<accession>A0ABU1FTJ0</accession>
<evidence type="ECO:0000256" key="1">
    <source>
        <dbReference type="ARBA" id="ARBA00004141"/>
    </source>
</evidence>
<dbReference type="InterPro" id="IPR008521">
    <property type="entry name" value="Mg_trans_NIPA"/>
</dbReference>
<protein>
    <submittedName>
        <fullName evidence="7">Multidrug DMT transporter permease</fullName>
    </submittedName>
</protein>
<keyword evidence="8" id="KW-1185">Reference proteome</keyword>
<evidence type="ECO:0000256" key="4">
    <source>
        <dbReference type="ARBA" id="ARBA00023136"/>
    </source>
</evidence>
<reference evidence="8" key="1">
    <citation type="submission" date="2023-07" db="EMBL/GenBank/DDBJ databases">
        <title>Description of three actinobacteria isolated from air of manufacturing shop in a pharmaceutical factory.</title>
        <authorList>
            <person name="Zhang D.-F."/>
        </authorList>
    </citation>
    <scope>NUCLEOTIDE SEQUENCE [LARGE SCALE GENOMIC DNA]</scope>
    <source>
        <strain evidence="8">CCTCC AB 207010</strain>
    </source>
</reference>
<feature type="region of interest" description="Disordered" evidence="5">
    <location>
        <begin position="299"/>
        <end position="321"/>
    </location>
</feature>
<organism evidence="7 8">
    <name type="scientific">Nesterenkonia flava</name>
    <dbReference type="NCBI Taxonomy" id="469799"/>
    <lineage>
        <taxon>Bacteria</taxon>
        <taxon>Bacillati</taxon>
        <taxon>Actinomycetota</taxon>
        <taxon>Actinomycetes</taxon>
        <taxon>Micrococcales</taxon>
        <taxon>Micrococcaceae</taxon>
        <taxon>Nesterenkonia</taxon>
    </lineage>
</organism>
<feature type="compositionally biased region" description="Basic and acidic residues" evidence="5">
    <location>
        <begin position="304"/>
        <end position="321"/>
    </location>
</feature>
<gene>
    <name evidence="7" type="ORF">RH857_07540</name>
</gene>
<comment type="subcellular location">
    <subcellularLocation>
        <location evidence="1">Membrane</location>
        <topology evidence="1">Multi-pass membrane protein</topology>
    </subcellularLocation>
</comment>
<dbReference type="EMBL" id="JAVKGT010000016">
    <property type="protein sequence ID" value="MDR5711984.1"/>
    <property type="molecule type" value="Genomic_DNA"/>
</dbReference>
<evidence type="ECO:0000313" key="7">
    <source>
        <dbReference type="EMBL" id="MDR5711984.1"/>
    </source>
</evidence>
<keyword evidence="4 6" id="KW-0472">Membrane</keyword>
<feature type="transmembrane region" description="Helical" evidence="6">
    <location>
        <begin position="93"/>
        <end position="110"/>
    </location>
</feature>
<dbReference type="PANTHER" id="PTHR40761">
    <property type="entry name" value="CONSERVED INTEGRAL MEMBRANE ALANINE VALINE AND LEUCINE RICH PROTEIN-RELATED"/>
    <property type="match status" value="1"/>
</dbReference>
<feature type="transmembrane region" description="Helical" evidence="6">
    <location>
        <begin position="246"/>
        <end position="266"/>
    </location>
</feature>
<proteinExistence type="predicted"/>
<feature type="transmembrane region" description="Helical" evidence="6">
    <location>
        <begin position="154"/>
        <end position="174"/>
    </location>
</feature>